<evidence type="ECO:0000313" key="1">
    <source>
        <dbReference type="EMBL" id="RDD81347.1"/>
    </source>
</evidence>
<organism evidence="1 2">
    <name type="scientific">Dyella tabacisoli</name>
    <dbReference type="NCBI Taxonomy" id="2282381"/>
    <lineage>
        <taxon>Bacteria</taxon>
        <taxon>Pseudomonadati</taxon>
        <taxon>Pseudomonadota</taxon>
        <taxon>Gammaproteobacteria</taxon>
        <taxon>Lysobacterales</taxon>
        <taxon>Rhodanobacteraceae</taxon>
        <taxon>Dyella</taxon>
    </lineage>
</organism>
<sequence>MSPTLQSYATPKTATLGYRKAPTRSGIHLDKQIQRIEQRITRRIVHEIAQASPSREQVEKAMLTPRLVHALAEKVVGIMAQRSGLERYRRGL</sequence>
<name>A0A369ULG2_9GAMM</name>
<protein>
    <submittedName>
        <fullName evidence="1">Uncharacterized protein</fullName>
    </submittedName>
</protein>
<gene>
    <name evidence="1" type="ORF">DVJ77_13755</name>
</gene>
<reference evidence="1 2" key="1">
    <citation type="submission" date="2018-07" db="EMBL/GenBank/DDBJ databases">
        <title>Dyella tabacisoli L4-6T, whole genome shotgun sequence.</title>
        <authorList>
            <person name="Zhou X.-K."/>
            <person name="Li W.-J."/>
            <person name="Duan Y.-Q."/>
        </authorList>
    </citation>
    <scope>NUCLEOTIDE SEQUENCE [LARGE SCALE GENOMIC DNA]</scope>
    <source>
        <strain evidence="1 2">L4-6</strain>
    </source>
</reference>
<keyword evidence="2" id="KW-1185">Reference proteome</keyword>
<comment type="caution">
    <text evidence="1">The sequence shown here is derived from an EMBL/GenBank/DDBJ whole genome shotgun (WGS) entry which is preliminary data.</text>
</comment>
<proteinExistence type="predicted"/>
<dbReference type="OrthoDB" id="10007560at2"/>
<dbReference type="EMBL" id="QQAH01000011">
    <property type="protein sequence ID" value="RDD81347.1"/>
    <property type="molecule type" value="Genomic_DNA"/>
</dbReference>
<dbReference type="AlphaFoldDB" id="A0A369ULG2"/>
<dbReference type="Proteomes" id="UP000253782">
    <property type="component" value="Unassembled WGS sequence"/>
</dbReference>
<accession>A0A369ULG2</accession>
<evidence type="ECO:0000313" key="2">
    <source>
        <dbReference type="Proteomes" id="UP000253782"/>
    </source>
</evidence>